<dbReference type="InterPro" id="IPR036291">
    <property type="entry name" value="NAD(P)-bd_dom_sf"/>
</dbReference>
<reference evidence="3" key="1">
    <citation type="submission" date="2018-05" db="EMBL/GenBank/DDBJ databases">
        <authorList>
            <person name="Lanie J.A."/>
            <person name="Ng W.-L."/>
            <person name="Kazmierczak K.M."/>
            <person name="Andrzejewski T.M."/>
            <person name="Davidsen T.M."/>
            <person name="Wayne K.J."/>
            <person name="Tettelin H."/>
            <person name="Glass J.I."/>
            <person name="Rusch D."/>
            <person name="Podicherti R."/>
            <person name="Tsui H.-C.T."/>
            <person name="Winkler M.E."/>
        </authorList>
    </citation>
    <scope>NUCLEOTIDE SEQUENCE</scope>
</reference>
<evidence type="ECO:0008006" key="4">
    <source>
        <dbReference type="Google" id="ProtNLM"/>
    </source>
</evidence>
<dbReference type="SUPFAM" id="SSF51735">
    <property type="entry name" value="NAD(P)-binding Rossmann-fold domains"/>
    <property type="match status" value="1"/>
</dbReference>
<dbReference type="Gene3D" id="3.40.50.720">
    <property type="entry name" value="NAD(P)-binding Rossmann-like Domain"/>
    <property type="match status" value="1"/>
</dbReference>
<proteinExistence type="predicted"/>
<name>A0A382AXH2_9ZZZZ</name>
<feature type="domain" description="Saccharopine dehydrogenase-like C-terminal" evidence="2">
    <location>
        <begin position="134"/>
        <end position="359"/>
    </location>
</feature>
<feature type="domain" description="Saccharopine dehydrogenase NADP binding" evidence="1">
    <location>
        <begin position="7"/>
        <end position="104"/>
    </location>
</feature>
<dbReference type="InterPro" id="IPR005097">
    <property type="entry name" value="Sacchrp_dh_NADP-bd"/>
</dbReference>
<dbReference type="Pfam" id="PF16653">
    <property type="entry name" value="Sacchrp_dh_C"/>
    <property type="match status" value="1"/>
</dbReference>
<dbReference type="AlphaFoldDB" id="A0A382AXH2"/>
<organism evidence="3">
    <name type="scientific">marine metagenome</name>
    <dbReference type="NCBI Taxonomy" id="408172"/>
    <lineage>
        <taxon>unclassified sequences</taxon>
        <taxon>metagenomes</taxon>
        <taxon>ecological metagenomes</taxon>
    </lineage>
</organism>
<evidence type="ECO:0000259" key="2">
    <source>
        <dbReference type="Pfam" id="PF16653"/>
    </source>
</evidence>
<dbReference type="InterPro" id="IPR032095">
    <property type="entry name" value="Sacchrp_dh-like_C"/>
</dbReference>
<gene>
    <name evidence="3" type="ORF">METZ01_LOCUS158557</name>
</gene>
<accession>A0A382AXH2</accession>
<dbReference type="Gene3D" id="3.30.360.10">
    <property type="entry name" value="Dihydrodipicolinate Reductase, domain 2"/>
    <property type="match status" value="1"/>
</dbReference>
<dbReference type="SUPFAM" id="SSF55347">
    <property type="entry name" value="Glyceraldehyde-3-phosphate dehydrogenase-like, C-terminal domain"/>
    <property type="match status" value="1"/>
</dbReference>
<evidence type="ECO:0000259" key="1">
    <source>
        <dbReference type="Pfam" id="PF03435"/>
    </source>
</evidence>
<evidence type="ECO:0000313" key="3">
    <source>
        <dbReference type="EMBL" id="SVB05703.1"/>
    </source>
</evidence>
<protein>
    <recommendedName>
        <fullName evidence="4">Saccharopine dehydrogenase-like C-terminal domain-containing protein</fullName>
    </recommendedName>
</protein>
<sequence length="383" mass="43663">MNKEIHIGIIGAGKIGSTIYELLVSADFGYQISVADQVERMWNIPEENYTKLTITKPTYEGDCVQFKEFVKGKSLIINALPYYQNINLYKDCCEFNVPYFDLSEDGSLDNYIKELCQTGLRSHSEIPFTMRYCGLAPGMSSIVAFDLLKKLSKPQTLKIRVGALSQNADNKLRYYTSWSAEGLVNEYMGDCQVVRRGRQTTVPALCGYEKITIAQHDYECFHTSGGIGTLAKSIESRYNPFGDPPSTIHADYKTVRRIGHHHYVDFLFNDLQLDQVSLTEIFKSCIPQTKKDVVIIYATASSLDKEDEVTYYKVFKPRMINGRYMSAIEYTTAIGLVAMVELFVEKKIPQEGYVKQEDVEWKQALSTKYGYIYRENDDEVLGL</sequence>
<dbReference type="Pfam" id="PF03435">
    <property type="entry name" value="Sacchrp_dh_NADP"/>
    <property type="match status" value="1"/>
</dbReference>
<dbReference type="EMBL" id="UINC01027081">
    <property type="protein sequence ID" value="SVB05703.1"/>
    <property type="molecule type" value="Genomic_DNA"/>
</dbReference>